<dbReference type="Proteomes" id="UP000386466">
    <property type="component" value="Unassembled WGS sequence"/>
</dbReference>
<feature type="region of interest" description="Disordered" evidence="1">
    <location>
        <begin position="1"/>
        <end position="28"/>
    </location>
</feature>
<dbReference type="InterPro" id="IPR013579">
    <property type="entry name" value="FAST_2"/>
</dbReference>
<reference evidence="3 4" key="1">
    <citation type="submission" date="2019-01" db="EMBL/GenBank/DDBJ databases">
        <authorList>
            <person name="Alioto T."/>
            <person name="Alioto T."/>
        </authorList>
    </citation>
    <scope>NUCLEOTIDE SEQUENCE [LARGE SCALE GENOMIC DNA]</scope>
</reference>
<protein>
    <submittedName>
        <fullName evidence="3">Protein tbrg4-like isoform 1</fullName>
    </submittedName>
</protein>
<gene>
    <name evidence="3" type="ORF">LYPA_23C006481</name>
</gene>
<keyword evidence="4" id="KW-1185">Reference proteome</keyword>
<dbReference type="Pfam" id="PF08368">
    <property type="entry name" value="FAST_2"/>
    <property type="match status" value="1"/>
</dbReference>
<proteinExistence type="predicted"/>
<dbReference type="EMBL" id="CAAGRJ010000848">
    <property type="protein sequence ID" value="VFV18444.1"/>
    <property type="molecule type" value="Genomic_DNA"/>
</dbReference>
<evidence type="ECO:0000313" key="3">
    <source>
        <dbReference type="EMBL" id="VFV18444.1"/>
    </source>
</evidence>
<evidence type="ECO:0000256" key="1">
    <source>
        <dbReference type="SAM" id="MobiDB-lite"/>
    </source>
</evidence>
<accession>A0A485MDY8</accession>
<evidence type="ECO:0000313" key="4">
    <source>
        <dbReference type="Proteomes" id="UP000386466"/>
    </source>
</evidence>
<feature type="non-terminal residue" evidence="3">
    <location>
        <position position="103"/>
    </location>
</feature>
<dbReference type="AlphaFoldDB" id="A0A485MDY8"/>
<sequence>MRGPHDLLSLPLMMPNSGSLGGSESPKDQSTFQKLLHISATAQLEHPEYTGPLLPASDWAPRLLACDGKATPLQKELRDTLQGLLGSPSRGSFAVATQYVWVL</sequence>
<organism evidence="3 4">
    <name type="scientific">Lynx pardinus</name>
    <name type="common">Iberian lynx</name>
    <name type="synonym">Felis pardina</name>
    <dbReference type="NCBI Taxonomy" id="191816"/>
    <lineage>
        <taxon>Eukaryota</taxon>
        <taxon>Metazoa</taxon>
        <taxon>Chordata</taxon>
        <taxon>Craniata</taxon>
        <taxon>Vertebrata</taxon>
        <taxon>Euteleostomi</taxon>
        <taxon>Mammalia</taxon>
        <taxon>Eutheria</taxon>
        <taxon>Laurasiatheria</taxon>
        <taxon>Carnivora</taxon>
        <taxon>Feliformia</taxon>
        <taxon>Felidae</taxon>
        <taxon>Felinae</taxon>
        <taxon>Lynx</taxon>
    </lineage>
</organism>
<evidence type="ECO:0000259" key="2">
    <source>
        <dbReference type="Pfam" id="PF08368"/>
    </source>
</evidence>
<feature type="domain" description="FAST kinase-like protein subdomain 2" evidence="2">
    <location>
        <begin position="33"/>
        <end position="103"/>
    </location>
</feature>
<name>A0A485MDY8_LYNPA</name>